<evidence type="ECO:0000256" key="1">
    <source>
        <dbReference type="SAM" id="MobiDB-lite"/>
    </source>
</evidence>
<feature type="compositionally biased region" description="Low complexity" evidence="1">
    <location>
        <begin position="25"/>
        <end position="43"/>
    </location>
</feature>
<gene>
    <name evidence="2" type="ORF">EJ08DRAFT_653277</name>
</gene>
<protein>
    <submittedName>
        <fullName evidence="2">Uncharacterized protein</fullName>
    </submittedName>
</protein>
<evidence type="ECO:0000313" key="3">
    <source>
        <dbReference type="Proteomes" id="UP000800235"/>
    </source>
</evidence>
<reference evidence="2" key="1">
    <citation type="journal article" date="2020" name="Stud. Mycol.">
        <title>101 Dothideomycetes genomes: a test case for predicting lifestyles and emergence of pathogens.</title>
        <authorList>
            <person name="Haridas S."/>
            <person name="Albert R."/>
            <person name="Binder M."/>
            <person name="Bloem J."/>
            <person name="Labutti K."/>
            <person name="Salamov A."/>
            <person name="Andreopoulos B."/>
            <person name="Baker S."/>
            <person name="Barry K."/>
            <person name="Bills G."/>
            <person name="Bluhm B."/>
            <person name="Cannon C."/>
            <person name="Castanera R."/>
            <person name="Culley D."/>
            <person name="Daum C."/>
            <person name="Ezra D."/>
            <person name="Gonzalez J."/>
            <person name="Henrissat B."/>
            <person name="Kuo A."/>
            <person name="Liang C."/>
            <person name="Lipzen A."/>
            <person name="Lutzoni F."/>
            <person name="Magnuson J."/>
            <person name="Mondo S."/>
            <person name="Nolan M."/>
            <person name="Ohm R."/>
            <person name="Pangilinan J."/>
            <person name="Park H.-J."/>
            <person name="Ramirez L."/>
            <person name="Alfaro M."/>
            <person name="Sun H."/>
            <person name="Tritt A."/>
            <person name="Yoshinaga Y."/>
            <person name="Zwiers L.-H."/>
            <person name="Turgeon B."/>
            <person name="Goodwin S."/>
            <person name="Spatafora J."/>
            <person name="Crous P."/>
            <person name="Grigoriev I."/>
        </authorList>
    </citation>
    <scope>NUCLEOTIDE SEQUENCE</scope>
    <source>
        <strain evidence="2">CBS 130266</strain>
    </source>
</reference>
<sequence>MTGRIPSQTNSSLPPVRRQFHSSSRRPPMNSNNTSTSNTTQSTVHTDASASSEDIIIRDETGNFRLDVPNMAPLPRDEAKDEKEVENRLIESYRKHQQHIDSNELRTSLQASLQSKLASLDEDKWMFGEDDDVPF</sequence>
<accession>A0A9P4NHN0</accession>
<dbReference type="OrthoDB" id="4188844at2759"/>
<comment type="caution">
    <text evidence="2">The sequence shown here is derived from an EMBL/GenBank/DDBJ whole genome shotgun (WGS) entry which is preliminary data.</text>
</comment>
<evidence type="ECO:0000313" key="2">
    <source>
        <dbReference type="EMBL" id="KAF2422071.1"/>
    </source>
</evidence>
<proteinExistence type="predicted"/>
<keyword evidence="3" id="KW-1185">Reference proteome</keyword>
<dbReference type="EMBL" id="MU007094">
    <property type="protein sequence ID" value="KAF2422071.1"/>
    <property type="molecule type" value="Genomic_DNA"/>
</dbReference>
<name>A0A9P4NHN0_9PEZI</name>
<organism evidence="2 3">
    <name type="scientific">Tothia fuscella</name>
    <dbReference type="NCBI Taxonomy" id="1048955"/>
    <lineage>
        <taxon>Eukaryota</taxon>
        <taxon>Fungi</taxon>
        <taxon>Dikarya</taxon>
        <taxon>Ascomycota</taxon>
        <taxon>Pezizomycotina</taxon>
        <taxon>Dothideomycetes</taxon>
        <taxon>Pleosporomycetidae</taxon>
        <taxon>Venturiales</taxon>
        <taxon>Cylindrosympodiaceae</taxon>
        <taxon>Tothia</taxon>
    </lineage>
</organism>
<feature type="compositionally biased region" description="Polar residues" evidence="1">
    <location>
        <begin position="1"/>
        <end position="13"/>
    </location>
</feature>
<dbReference type="AlphaFoldDB" id="A0A9P4NHN0"/>
<dbReference type="Proteomes" id="UP000800235">
    <property type="component" value="Unassembled WGS sequence"/>
</dbReference>
<feature type="region of interest" description="Disordered" evidence="1">
    <location>
        <begin position="1"/>
        <end position="56"/>
    </location>
</feature>